<dbReference type="Gene3D" id="4.10.240.10">
    <property type="entry name" value="Zn(2)-C6 fungal-type DNA-binding domain"/>
    <property type="match status" value="1"/>
</dbReference>
<dbReference type="GO" id="GO:0005634">
    <property type="term" value="C:nucleus"/>
    <property type="evidence" value="ECO:0007669"/>
    <property type="project" value="TreeGrafter"/>
</dbReference>
<feature type="region of interest" description="Disordered" evidence="5">
    <location>
        <begin position="48"/>
        <end position="97"/>
    </location>
</feature>
<dbReference type="InterPro" id="IPR036864">
    <property type="entry name" value="Zn2-C6_fun-type_DNA-bd_sf"/>
</dbReference>
<evidence type="ECO:0000256" key="5">
    <source>
        <dbReference type="SAM" id="MobiDB-lite"/>
    </source>
</evidence>
<evidence type="ECO:0000256" key="4">
    <source>
        <dbReference type="ARBA" id="ARBA00023242"/>
    </source>
</evidence>
<evidence type="ECO:0000256" key="1">
    <source>
        <dbReference type="ARBA" id="ARBA00022723"/>
    </source>
</evidence>
<dbReference type="InterPro" id="IPR001138">
    <property type="entry name" value="Zn2Cys6_DnaBD"/>
</dbReference>
<dbReference type="CDD" id="cd00067">
    <property type="entry name" value="GAL4"/>
    <property type="match status" value="1"/>
</dbReference>
<evidence type="ECO:0000256" key="3">
    <source>
        <dbReference type="ARBA" id="ARBA00023163"/>
    </source>
</evidence>
<dbReference type="GO" id="GO:0008270">
    <property type="term" value="F:zinc ion binding"/>
    <property type="evidence" value="ECO:0007669"/>
    <property type="project" value="InterPro"/>
</dbReference>
<organism evidence="7 8">
    <name type="scientific">Massarina eburnea CBS 473.64</name>
    <dbReference type="NCBI Taxonomy" id="1395130"/>
    <lineage>
        <taxon>Eukaryota</taxon>
        <taxon>Fungi</taxon>
        <taxon>Dikarya</taxon>
        <taxon>Ascomycota</taxon>
        <taxon>Pezizomycotina</taxon>
        <taxon>Dothideomycetes</taxon>
        <taxon>Pleosporomycetidae</taxon>
        <taxon>Pleosporales</taxon>
        <taxon>Massarineae</taxon>
        <taxon>Massarinaceae</taxon>
        <taxon>Massarina</taxon>
    </lineage>
</organism>
<dbReference type="Pfam" id="PF04082">
    <property type="entry name" value="Fungal_trans"/>
    <property type="match status" value="1"/>
</dbReference>
<dbReference type="CDD" id="cd12148">
    <property type="entry name" value="fungal_TF_MHR"/>
    <property type="match status" value="1"/>
</dbReference>
<gene>
    <name evidence="7" type="ORF">P280DRAFT_467808</name>
</gene>
<dbReference type="SMART" id="SM00906">
    <property type="entry name" value="Fungal_trans"/>
    <property type="match status" value="1"/>
</dbReference>
<dbReference type="SUPFAM" id="SSF57701">
    <property type="entry name" value="Zn2/Cys6 DNA-binding domain"/>
    <property type="match status" value="1"/>
</dbReference>
<keyword evidence="4" id="KW-0539">Nucleus</keyword>
<dbReference type="PANTHER" id="PTHR47424:SF9">
    <property type="entry name" value="TAH-2"/>
    <property type="match status" value="1"/>
</dbReference>
<keyword evidence="1" id="KW-0479">Metal-binding</keyword>
<dbReference type="Pfam" id="PF00172">
    <property type="entry name" value="Zn_clus"/>
    <property type="match status" value="1"/>
</dbReference>
<reference evidence="7" key="1">
    <citation type="journal article" date="2020" name="Stud. Mycol.">
        <title>101 Dothideomycetes genomes: a test case for predicting lifestyles and emergence of pathogens.</title>
        <authorList>
            <person name="Haridas S."/>
            <person name="Albert R."/>
            <person name="Binder M."/>
            <person name="Bloem J."/>
            <person name="Labutti K."/>
            <person name="Salamov A."/>
            <person name="Andreopoulos B."/>
            <person name="Baker S."/>
            <person name="Barry K."/>
            <person name="Bills G."/>
            <person name="Bluhm B."/>
            <person name="Cannon C."/>
            <person name="Castanera R."/>
            <person name="Culley D."/>
            <person name="Daum C."/>
            <person name="Ezra D."/>
            <person name="Gonzalez J."/>
            <person name="Henrissat B."/>
            <person name="Kuo A."/>
            <person name="Liang C."/>
            <person name="Lipzen A."/>
            <person name="Lutzoni F."/>
            <person name="Magnuson J."/>
            <person name="Mondo S."/>
            <person name="Nolan M."/>
            <person name="Ohm R."/>
            <person name="Pangilinan J."/>
            <person name="Park H.-J."/>
            <person name="Ramirez L."/>
            <person name="Alfaro M."/>
            <person name="Sun H."/>
            <person name="Tritt A."/>
            <person name="Yoshinaga Y."/>
            <person name="Zwiers L.-H."/>
            <person name="Turgeon B."/>
            <person name="Goodwin S."/>
            <person name="Spatafora J."/>
            <person name="Crous P."/>
            <person name="Grigoriev I."/>
        </authorList>
    </citation>
    <scope>NUCLEOTIDE SEQUENCE</scope>
    <source>
        <strain evidence="7">CBS 473.64</strain>
    </source>
</reference>
<dbReference type="GO" id="GO:0000435">
    <property type="term" value="P:positive regulation of transcription from RNA polymerase II promoter by galactose"/>
    <property type="evidence" value="ECO:0007669"/>
    <property type="project" value="TreeGrafter"/>
</dbReference>
<name>A0A6A6S5V4_9PLEO</name>
<dbReference type="AlphaFoldDB" id="A0A6A6S5V4"/>
<sequence length="659" mass="73176">MARPRVRLENRVRSSRACNSCKASKIRCSSQLPCAACIKRNRPCSFATRSDTGHVSTSPTSSARIEFNSPQAGTNTGDNSTSRGQDSPSERFVTGSNGEKVYIGETASLSFLAFLRRHLRPYVGPTPFTDGERQNPMLENDVVPVLNVYMDFDLGEEEALFRSYSEATSGLLHLFSSTDMDDFMETRAHLKREDLAARDMALAIGAQARAKSPRDAQAAAMYFSRARSMAFEDMLTHTSLSMVKLFILLAFFTLGACQQDAAFMYLGVASKAAIVLGLHQPMSWKRLQNADGSNLRLHIWHSLCILDVLTSSILGRPCTVPRATRHDLHALPLDPTQPAFNSVTKGAALLDDVCRILSRSVIIDVATAEELLQNLHLWSQNLPTCLRRFSCNNDSPLSSIDRECFFGRVHVSGIYYFSVILITRPFLIRHLMAKLRRDSGHETYAPINPKEADLAQVCMSSAVYMGELCRKTVAAVTASDLPFGNMCLFKIWTFGAGLILGYSIFAGEPSYEFQEAFSGVCEMLRKIGEASPQSRPYKETLSNFADTISAYRRQASQKFRRMVDQYIDRILVIDVDQDSSSHEDSTGTTHITVSVSSSASCGESGLGGSLTAEDPTFIGLRQVDDNWFVQQTWDDEQRWDGVSMQFLDNFAIDYGARSM</sequence>
<evidence type="ECO:0000259" key="6">
    <source>
        <dbReference type="PROSITE" id="PS50048"/>
    </source>
</evidence>
<dbReference type="InterPro" id="IPR051127">
    <property type="entry name" value="Fungal_SecMet_Regulators"/>
</dbReference>
<dbReference type="GO" id="GO:0006351">
    <property type="term" value="P:DNA-templated transcription"/>
    <property type="evidence" value="ECO:0007669"/>
    <property type="project" value="InterPro"/>
</dbReference>
<dbReference type="InterPro" id="IPR007219">
    <property type="entry name" value="XnlR_reg_dom"/>
</dbReference>
<dbReference type="Proteomes" id="UP000799753">
    <property type="component" value="Unassembled WGS sequence"/>
</dbReference>
<dbReference type="SMART" id="SM00066">
    <property type="entry name" value="GAL4"/>
    <property type="match status" value="1"/>
</dbReference>
<feature type="compositionally biased region" description="Polar residues" evidence="5">
    <location>
        <begin position="48"/>
        <end position="87"/>
    </location>
</feature>
<keyword evidence="8" id="KW-1185">Reference proteome</keyword>
<dbReference type="PROSITE" id="PS50048">
    <property type="entry name" value="ZN2_CY6_FUNGAL_2"/>
    <property type="match status" value="1"/>
</dbReference>
<dbReference type="GO" id="GO:0000978">
    <property type="term" value="F:RNA polymerase II cis-regulatory region sequence-specific DNA binding"/>
    <property type="evidence" value="ECO:0007669"/>
    <property type="project" value="TreeGrafter"/>
</dbReference>
<proteinExistence type="predicted"/>
<evidence type="ECO:0000256" key="2">
    <source>
        <dbReference type="ARBA" id="ARBA00023015"/>
    </source>
</evidence>
<feature type="domain" description="Zn(2)-C6 fungal-type" evidence="6">
    <location>
        <begin position="17"/>
        <end position="46"/>
    </location>
</feature>
<evidence type="ECO:0000313" key="8">
    <source>
        <dbReference type="Proteomes" id="UP000799753"/>
    </source>
</evidence>
<evidence type="ECO:0000313" key="7">
    <source>
        <dbReference type="EMBL" id="KAF2642451.1"/>
    </source>
</evidence>
<dbReference type="OrthoDB" id="4064873at2759"/>
<dbReference type="PANTHER" id="PTHR47424">
    <property type="entry name" value="REGULATORY PROTEIN GAL4"/>
    <property type="match status" value="1"/>
</dbReference>
<dbReference type="PROSITE" id="PS00463">
    <property type="entry name" value="ZN2_CY6_FUNGAL_1"/>
    <property type="match status" value="1"/>
</dbReference>
<dbReference type="EMBL" id="MU006781">
    <property type="protein sequence ID" value="KAF2642451.1"/>
    <property type="molecule type" value="Genomic_DNA"/>
</dbReference>
<dbReference type="GO" id="GO:0000981">
    <property type="term" value="F:DNA-binding transcription factor activity, RNA polymerase II-specific"/>
    <property type="evidence" value="ECO:0007669"/>
    <property type="project" value="InterPro"/>
</dbReference>
<keyword evidence="2" id="KW-0805">Transcription regulation</keyword>
<keyword evidence="3" id="KW-0804">Transcription</keyword>
<accession>A0A6A6S5V4</accession>
<protein>
    <recommendedName>
        <fullName evidence="6">Zn(2)-C6 fungal-type domain-containing protein</fullName>
    </recommendedName>
</protein>